<keyword evidence="5" id="KW-1185">Reference proteome</keyword>
<feature type="DNA-binding region" description="H-T-H motif" evidence="2">
    <location>
        <begin position="44"/>
        <end position="63"/>
    </location>
</feature>
<dbReference type="Gene3D" id="1.10.357.10">
    <property type="entry name" value="Tetracycline Repressor, domain 2"/>
    <property type="match status" value="1"/>
</dbReference>
<evidence type="ECO:0000256" key="1">
    <source>
        <dbReference type="ARBA" id="ARBA00023125"/>
    </source>
</evidence>
<organism evidence="4 5">
    <name type="scientific">Candidatus Pantoea multigeneris</name>
    <dbReference type="NCBI Taxonomy" id="2608357"/>
    <lineage>
        <taxon>Bacteria</taxon>
        <taxon>Pseudomonadati</taxon>
        <taxon>Pseudomonadota</taxon>
        <taxon>Gammaproteobacteria</taxon>
        <taxon>Enterobacterales</taxon>
        <taxon>Erwiniaceae</taxon>
        <taxon>Pantoea</taxon>
    </lineage>
</organism>
<dbReference type="PANTHER" id="PTHR30055">
    <property type="entry name" value="HTH-TYPE TRANSCRIPTIONAL REGULATOR RUTR"/>
    <property type="match status" value="1"/>
</dbReference>
<feature type="domain" description="HTH tetR-type" evidence="3">
    <location>
        <begin position="21"/>
        <end position="81"/>
    </location>
</feature>
<sequence length="209" mass="23446">MSQRETPCISSRKSPKQARSARLVEAILQAATQVLLQEGMPRFTTARVAERAGVSIGSLYQYFPNKAALLFALQSDEWQQNGTLLRSILLDETLQPEQRLRQLVLTFVQSEYDEVALRSALEHAAPYYHDAPEVHQARDREQEAIELMMSQVLAGVAGEERLQVATLIWTTLTSVGKRLSQTARSQQELSDYAARLADMCCAYRLSATD</sequence>
<dbReference type="InterPro" id="IPR001647">
    <property type="entry name" value="HTH_TetR"/>
</dbReference>
<comment type="caution">
    <text evidence="4">The sequence shown here is derived from an EMBL/GenBank/DDBJ whole genome shotgun (WGS) entry which is preliminary data.</text>
</comment>
<dbReference type="Pfam" id="PF17923">
    <property type="entry name" value="TetR_C_18"/>
    <property type="match status" value="1"/>
</dbReference>
<gene>
    <name evidence="4" type="ORF">F3J40_22515</name>
</gene>
<dbReference type="InterPro" id="IPR040804">
    <property type="entry name" value="TetR_C_18"/>
</dbReference>
<keyword evidence="1 2" id="KW-0238">DNA-binding</keyword>
<evidence type="ECO:0000313" key="5">
    <source>
        <dbReference type="Proteomes" id="UP001515683"/>
    </source>
</evidence>
<dbReference type="EMBL" id="VWXF01000014">
    <property type="protein sequence ID" value="NIF24350.1"/>
    <property type="molecule type" value="Genomic_DNA"/>
</dbReference>
<dbReference type="Proteomes" id="UP001515683">
    <property type="component" value="Unassembled WGS sequence"/>
</dbReference>
<dbReference type="InterPro" id="IPR009057">
    <property type="entry name" value="Homeodomain-like_sf"/>
</dbReference>
<dbReference type="PROSITE" id="PS50977">
    <property type="entry name" value="HTH_TETR_2"/>
    <property type="match status" value="1"/>
</dbReference>
<evidence type="ECO:0000313" key="4">
    <source>
        <dbReference type="EMBL" id="NIF24350.1"/>
    </source>
</evidence>
<dbReference type="Pfam" id="PF00440">
    <property type="entry name" value="TetR_N"/>
    <property type="match status" value="1"/>
</dbReference>
<dbReference type="PROSITE" id="PS01081">
    <property type="entry name" value="HTH_TETR_1"/>
    <property type="match status" value="1"/>
</dbReference>
<dbReference type="PANTHER" id="PTHR30055:SF201">
    <property type="entry name" value="TRANSCRIPTIONAL REGULATORY PROTEIN"/>
    <property type="match status" value="1"/>
</dbReference>
<dbReference type="RefSeq" id="WP_167018223.1">
    <property type="nucleotide sequence ID" value="NZ_VWXF01000014.1"/>
</dbReference>
<evidence type="ECO:0000259" key="3">
    <source>
        <dbReference type="PROSITE" id="PS50977"/>
    </source>
</evidence>
<dbReference type="SUPFAM" id="SSF46689">
    <property type="entry name" value="Homeodomain-like"/>
    <property type="match status" value="1"/>
</dbReference>
<evidence type="ECO:0000256" key="2">
    <source>
        <dbReference type="PROSITE-ProRule" id="PRU00335"/>
    </source>
</evidence>
<dbReference type="InterPro" id="IPR023772">
    <property type="entry name" value="DNA-bd_HTH_TetR-type_CS"/>
</dbReference>
<name>A0ABX0RG85_9GAMM</name>
<reference evidence="4 5" key="1">
    <citation type="journal article" date="2019" name="bioRxiv">
        <title>Bacteria contribute to plant secondary compound degradation in a generalist herbivore system.</title>
        <authorList>
            <person name="Francoeur C.B."/>
            <person name="Khadempour L."/>
            <person name="Moreira-Soto R.D."/>
            <person name="Gotting K."/>
            <person name="Book A.J."/>
            <person name="Pinto-Tomas A.A."/>
            <person name="Keefover-Ring K."/>
            <person name="Currie C.R."/>
        </authorList>
    </citation>
    <scope>NUCLEOTIDE SEQUENCE [LARGE SCALE GENOMIC DNA]</scope>
    <source>
        <strain evidence="4">Acro-835</strain>
    </source>
</reference>
<accession>A0ABX0RG85</accession>
<dbReference type="InterPro" id="IPR050109">
    <property type="entry name" value="HTH-type_TetR-like_transc_reg"/>
</dbReference>
<proteinExistence type="predicted"/>
<protein>
    <submittedName>
        <fullName evidence="4">TetR/AcrR family transcriptional regulator</fullName>
    </submittedName>
</protein>
<dbReference type="PRINTS" id="PR00455">
    <property type="entry name" value="HTHTETR"/>
</dbReference>